<sequence>MTHGNEFDVSTSAAQANAAHDIALPLAALVKLQAEAHTLRLPSAKATRSRQAGAYTSPQRGRGMAFAEVRQYQPGDDIRAIDWRVTARRQQAHTKVYEEERERPVLLLCDVSPSLFFASTGAYKQVRAVQATAMLAWVALFGGDRVGGLVFNGQLLTLQRAARRKTSVLRLLDNLARLQHQPGQFHPTPNAPLAEPGSLDNALAEACRVARTGSRIFIISDFMQLSKHSAGLMGRLAQHNSVSAVHISDPLEQALPRHGQFAVASATGPLWFDAADNTFRQAWQQRMNQHHERLQHCLRVAAVTSIGVSTGEHPRLALRALMAGGGRLG</sequence>
<dbReference type="InterPro" id="IPR002881">
    <property type="entry name" value="DUF58"/>
</dbReference>
<protein>
    <recommendedName>
        <fullName evidence="1">DUF58 domain-containing protein</fullName>
    </recommendedName>
</protein>
<evidence type="ECO:0000259" key="1">
    <source>
        <dbReference type="Pfam" id="PF01882"/>
    </source>
</evidence>
<proteinExistence type="predicted"/>
<reference evidence="2 3" key="1">
    <citation type="submission" date="2015-05" db="EMBL/GenBank/DDBJ databases">
        <title>Complete genome of Marinobacter psychrophilus strain 20041T isolated from sea-ice of the Canadian Basin.</title>
        <authorList>
            <person name="Song L."/>
            <person name="Ren L."/>
            <person name="Yu Y."/>
            <person name="Wang X."/>
        </authorList>
    </citation>
    <scope>NUCLEOTIDE SEQUENCE [LARGE SCALE GENOMIC DNA]</scope>
    <source>
        <strain evidence="2 3">20041</strain>
    </source>
</reference>
<dbReference type="Proteomes" id="UP000036406">
    <property type="component" value="Chromosome"/>
</dbReference>
<evidence type="ECO:0000313" key="3">
    <source>
        <dbReference type="Proteomes" id="UP000036406"/>
    </source>
</evidence>
<keyword evidence="3" id="KW-1185">Reference proteome</keyword>
<dbReference type="Pfam" id="PF01882">
    <property type="entry name" value="DUF58"/>
    <property type="match status" value="1"/>
</dbReference>
<feature type="domain" description="DUF58" evidence="1">
    <location>
        <begin position="68"/>
        <end position="292"/>
    </location>
</feature>
<dbReference type="PATRIC" id="fig|330734.3.peg.1143"/>
<dbReference type="InterPro" id="IPR036465">
    <property type="entry name" value="vWFA_dom_sf"/>
</dbReference>
<dbReference type="KEGG" id="mpq:ABA45_05405"/>
<dbReference type="STRING" id="330734.ABA45_05405"/>
<dbReference type="AlphaFoldDB" id="A0A0H4IA49"/>
<dbReference type="EMBL" id="CP011494">
    <property type="protein sequence ID" value="AKO51927.1"/>
    <property type="molecule type" value="Genomic_DNA"/>
</dbReference>
<dbReference type="RefSeq" id="WP_048384629.1">
    <property type="nucleotide sequence ID" value="NZ_CP011494.1"/>
</dbReference>
<name>A0A0H4IA49_9GAMM</name>
<accession>A0A0H4IA49</accession>
<dbReference type="SUPFAM" id="SSF53300">
    <property type="entry name" value="vWA-like"/>
    <property type="match status" value="1"/>
</dbReference>
<dbReference type="PANTHER" id="PTHR33608">
    <property type="entry name" value="BLL2464 PROTEIN"/>
    <property type="match status" value="1"/>
</dbReference>
<gene>
    <name evidence="2" type="ORF">ABA45_05405</name>
</gene>
<organism evidence="2 3">
    <name type="scientific">Marinobacter psychrophilus</name>
    <dbReference type="NCBI Taxonomy" id="330734"/>
    <lineage>
        <taxon>Bacteria</taxon>
        <taxon>Pseudomonadati</taxon>
        <taxon>Pseudomonadota</taxon>
        <taxon>Gammaproteobacteria</taxon>
        <taxon>Pseudomonadales</taxon>
        <taxon>Marinobacteraceae</taxon>
        <taxon>Marinobacter</taxon>
    </lineage>
</organism>
<dbReference type="PANTHER" id="PTHR33608:SF12">
    <property type="entry name" value="DUF58 DOMAIN-CONTAINING PROTEIN"/>
    <property type="match status" value="1"/>
</dbReference>
<evidence type="ECO:0000313" key="2">
    <source>
        <dbReference type="EMBL" id="AKO51927.1"/>
    </source>
</evidence>